<protein>
    <submittedName>
        <fullName evidence="2">Uncharacterized protein</fullName>
    </submittedName>
</protein>
<evidence type="ECO:0000256" key="1">
    <source>
        <dbReference type="SAM" id="MobiDB-lite"/>
    </source>
</evidence>
<accession>A0A978UKK8</accession>
<proteinExistence type="predicted"/>
<dbReference type="Proteomes" id="UP000813462">
    <property type="component" value="Unassembled WGS sequence"/>
</dbReference>
<reference evidence="2" key="1">
    <citation type="journal article" date="2021" name="Front. Plant Sci.">
        <title>Chromosome-Scale Genome Assembly for Chinese Sour Jujube and Insights Into Its Genome Evolution and Domestication Signature.</title>
        <authorList>
            <person name="Shen L.-Y."/>
            <person name="Luo H."/>
            <person name="Wang X.-L."/>
            <person name="Wang X.-M."/>
            <person name="Qiu X.-J."/>
            <person name="Liu H."/>
            <person name="Zhou S.-S."/>
            <person name="Jia K.-H."/>
            <person name="Nie S."/>
            <person name="Bao Y.-T."/>
            <person name="Zhang R.-G."/>
            <person name="Yun Q.-Z."/>
            <person name="Chai Y.-H."/>
            <person name="Lu J.-Y."/>
            <person name="Li Y."/>
            <person name="Zhao S.-W."/>
            <person name="Mao J.-F."/>
            <person name="Jia S.-G."/>
            <person name="Mao Y.-M."/>
        </authorList>
    </citation>
    <scope>NUCLEOTIDE SEQUENCE</scope>
    <source>
        <strain evidence="2">AT0</strain>
        <tissue evidence="2">Leaf</tissue>
    </source>
</reference>
<sequence>MLEASSSDGKLQSYGKIKRTEDNSVADQETMFRQWHEEITELARAVEGLIQSKVHGMQLTEKLKELDPRQANTECILRQLRQSLQKLIDMLCILHSTTVVMSGILRVMP</sequence>
<evidence type="ECO:0000313" key="2">
    <source>
        <dbReference type="EMBL" id="KAH7515360.1"/>
    </source>
</evidence>
<name>A0A978UKK8_ZIZJJ</name>
<dbReference type="AlphaFoldDB" id="A0A978UKK8"/>
<evidence type="ECO:0000313" key="3">
    <source>
        <dbReference type="Proteomes" id="UP000813462"/>
    </source>
</evidence>
<organism evidence="2 3">
    <name type="scientific">Ziziphus jujuba var. spinosa</name>
    <dbReference type="NCBI Taxonomy" id="714518"/>
    <lineage>
        <taxon>Eukaryota</taxon>
        <taxon>Viridiplantae</taxon>
        <taxon>Streptophyta</taxon>
        <taxon>Embryophyta</taxon>
        <taxon>Tracheophyta</taxon>
        <taxon>Spermatophyta</taxon>
        <taxon>Magnoliopsida</taxon>
        <taxon>eudicotyledons</taxon>
        <taxon>Gunneridae</taxon>
        <taxon>Pentapetalae</taxon>
        <taxon>rosids</taxon>
        <taxon>fabids</taxon>
        <taxon>Rosales</taxon>
        <taxon>Rhamnaceae</taxon>
        <taxon>Paliureae</taxon>
        <taxon>Ziziphus</taxon>
    </lineage>
</organism>
<comment type="caution">
    <text evidence="2">The sequence shown here is derived from an EMBL/GenBank/DDBJ whole genome shotgun (WGS) entry which is preliminary data.</text>
</comment>
<feature type="region of interest" description="Disordered" evidence="1">
    <location>
        <begin position="1"/>
        <end position="24"/>
    </location>
</feature>
<gene>
    <name evidence="2" type="ORF">FEM48_Zijuj10G0018200</name>
</gene>
<feature type="compositionally biased region" description="Polar residues" evidence="1">
    <location>
        <begin position="1"/>
        <end position="10"/>
    </location>
</feature>
<dbReference type="EMBL" id="JAEACU010000010">
    <property type="protein sequence ID" value="KAH7515360.1"/>
    <property type="molecule type" value="Genomic_DNA"/>
</dbReference>